<dbReference type="FunFam" id="3.30.160.60:FF:000446">
    <property type="entry name" value="Zinc finger protein"/>
    <property type="match status" value="1"/>
</dbReference>
<evidence type="ECO:0000313" key="7">
    <source>
        <dbReference type="EnsemblMetazoa" id="AALB008085-PA"/>
    </source>
</evidence>
<dbReference type="Gene3D" id="3.30.160.60">
    <property type="entry name" value="Classic Zinc Finger"/>
    <property type="match status" value="7"/>
</dbReference>
<dbReference type="STRING" id="7167.A0A182FNH2"/>
<dbReference type="Proteomes" id="UP000069272">
    <property type="component" value="Chromosome 2R"/>
</dbReference>
<evidence type="ECO:0000256" key="3">
    <source>
        <dbReference type="ARBA" id="ARBA00022737"/>
    </source>
</evidence>
<dbReference type="OrthoDB" id="6077919at2759"/>
<accession>A0A182FNH2</accession>
<dbReference type="EnsemblMetazoa" id="AALB008085-RA">
    <property type="protein sequence ID" value="AALB008085-PA"/>
    <property type="gene ID" value="AALB008085"/>
</dbReference>
<dbReference type="Pfam" id="PF00096">
    <property type="entry name" value="zf-C2H2"/>
    <property type="match status" value="6"/>
</dbReference>
<keyword evidence="8" id="KW-1185">Reference proteome</keyword>
<evidence type="ECO:0000256" key="6">
    <source>
        <dbReference type="ARBA" id="ARBA00023242"/>
    </source>
</evidence>
<dbReference type="GeneID" id="118461354"/>
<keyword evidence="6" id="KW-0539">Nucleus</keyword>
<organism evidence="7 8">
    <name type="scientific">Anopheles albimanus</name>
    <name type="common">New world malaria mosquito</name>
    <dbReference type="NCBI Taxonomy" id="7167"/>
    <lineage>
        <taxon>Eukaryota</taxon>
        <taxon>Metazoa</taxon>
        <taxon>Ecdysozoa</taxon>
        <taxon>Arthropoda</taxon>
        <taxon>Hexapoda</taxon>
        <taxon>Insecta</taxon>
        <taxon>Pterygota</taxon>
        <taxon>Neoptera</taxon>
        <taxon>Endopterygota</taxon>
        <taxon>Diptera</taxon>
        <taxon>Nematocera</taxon>
        <taxon>Culicoidea</taxon>
        <taxon>Culicidae</taxon>
        <taxon>Anophelinae</taxon>
        <taxon>Anopheles</taxon>
    </lineage>
</organism>
<name>A0A182FNH2_ANOAL</name>
<sequence length="487" mass="56080">MTICRGCLQKDPDVLLSFAKFIKNVSLETRFSVLTGLSVSEDCGFPGYVCQKCARGLVESYNLRNQFLQSEQFFRSTILPIQSKEDCSEKLDKQEGHSIDEEGAIDRHLFRTEAPADEDLPSGPTETLLCTKTLSIEPIFEALDARAHIPRRSLDEQISQDEEKCDVEHLDEKYLAEDSVALSDDTDKRLTHDVQEVLYENVEYLLDVMCCGCPGQVFASKDDLRNHSQEVHLKDRFTSNTVKPYECDVCYKRFSIAAKLVYHQKRMYNEAKYSCQECGSRFNSRATLLSHRKAVHIRVRAYACDICQMAFYTSSTLSSHRKGVHSGRQFKCSKCDKKCSRRSDLLLHEMTHNDERPFACDHCSKRFKTVAHLRHHQLVHTGNRPIKCKYCGAGFATYSDRRVHQLKHENIDAYPCPYCGKAFQRNYKLQVHIRKTHTFERPFGCALCDRTFTQRWELTRHCEKEHTGFEDAHHASLINIDTGTIDA</sequence>
<dbReference type="PANTHER" id="PTHR23226">
    <property type="entry name" value="ZINC FINGER AND SCAN DOMAIN-CONTAINING"/>
    <property type="match status" value="1"/>
</dbReference>
<keyword evidence="5" id="KW-0862">Zinc</keyword>
<keyword evidence="2" id="KW-0479">Metal-binding</keyword>
<dbReference type="InterPro" id="IPR036236">
    <property type="entry name" value="Znf_C2H2_sf"/>
</dbReference>
<dbReference type="PROSITE" id="PS51915">
    <property type="entry name" value="ZAD"/>
    <property type="match status" value="1"/>
</dbReference>
<comment type="subcellular location">
    <subcellularLocation>
        <location evidence="1">Nucleus</location>
    </subcellularLocation>
</comment>
<dbReference type="Pfam" id="PF07776">
    <property type="entry name" value="zf-AD"/>
    <property type="match status" value="1"/>
</dbReference>
<dbReference type="GO" id="GO:0000981">
    <property type="term" value="F:DNA-binding transcription factor activity, RNA polymerase II-specific"/>
    <property type="evidence" value="ECO:0007669"/>
    <property type="project" value="TreeGrafter"/>
</dbReference>
<dbReference type="PROSITE" id="PS00028">
    <property type="entry name" value="ZINC_FINGER_C2H2_1"/>
    <property type="match status" value="6"/>
</dbReference>
<evidence type="ECO:0000256" key="1">
    <source>
        <dbReference type="ARBA" id="ARBA00004123"/>
    </source>
</evidence>
<dbReference type="InterPro" id="IPR012934">
    <property type="entry name" value="Znf_AD"/>
</dbReference>
<dbReference type="GO" id="GO:0008270">
    <property type="term" value="F:zinc ion binding"/>
    <property type="evidence" value="ECO:0007669"/>
    <property type="project" value="UniProtKB-UniRule"/>
</dbReference>
<evidence type="ECO:0000256" key="2">
    <source>
        <dbReference type="ARBA" id="ARBA00022723"/>
    </source>
</evidence>
<dbReference type="PROSITE" id="PS50157">
    <property type="entry name" value="ZINC_FINGER_C2H2_2"/>
    <property type="match status" value="8"/>
</dbReference>
<evidence type="ECO:0000256" key="5">
    <source>
        <dbReference type="ARBA" id="ARBA00022833"/>
    </source>
</evidence>
<protein>
    <submittedName>
        <fullName evidence="7">Uncharacterized protein</fullName>
    </submittedName>
</protein>
<reference evidence="7" key="2">
    <citation type="submission" date="2022-08" db="UniProtKB">
        <authorList>
            <consortium name="EnsemblMetazoa"/>
        </authorList>
    </citation>
    <scope>IDENTIFICATION</scope>
    <source>
        <strain evidence="7">STECLA/ALBI9_A</strain>
    </source>
</reference>
<dbReference type="InterPro" id="IPR013087">
    <property type="entry name" value="Znf_C2H2_type"/>
</dbReference>
<dbReference type="GO" id="GO:0000978">
    <property type="term" value="F:RNA polymerase II cis-regulatory region sequence-specific DNA binding"/>
    <property type="evidence" value="ECO:0007669"/>
    <property type="project" value="TreeGrafter"/>
</dbReference>
<dbReference type="GO" id="GO:0005634">
    <property type="term" value="C:nucleus"/>
    <property type="evidence" value="ECO:0007669"/>
    <property type="project" value="UniProtKB-SubCell"/>
</dbReference>
<reference evidence="7 8" key="1">
    <citation type="journal article" date="2017" name="G3 (Bethesda)">
        <title>The Physical Genome Mapping of Anopheles albimanus Corrected Scaffold Misassemblies and Identified Interarm Rearrangements in Genus Anopheles.</title>
        <authorList>
            <person name="Artemov G.N."/>
            <person name="Peery A.N."/>
            <person name="Jiang X."/>
            <person name="Tu Z."/>
            <person name="Stegniy V.N."/>
            <person name="Sharakhova M.V."/>
            <person name="Sharakhov I.V."/>
        </authorList>
    </citation>
    <scope>NUCLEOTIDE SEQUENCE [LARGE SCALE GENOMIC DNA]</scope>
    <source>
        <strain evidence="7 8">ALBI9_A</strain>
    </source>
</reference>
<evidence type="ECO:0000256" key="4">
    <source>
        <dbReference type="ARBA" id="ARBA00022771"/>
    </source>
</evidence>
<dbReference type="VEuPathDB" id="VectorBase:AALB008085"/>
<dbReference type="SUPFAM" id="SSF57667">
    <property type="entry name" value="beta-beta-alpha zinc fingers"/>
    <property type="match status" value="3"/>
</dbReference>
<dbReference type="PANTHER" id="PTHR23226:SF416">
    <property type="entry name" value="FI01424P"/>
    <property type="match status" value="1"/>
</dbReference>
<dbReference type="SUPFAM" id="SSF57716">
    <property type="entry name" value="Glucocorticoid receptor-like (DNA-binding domain)"/>
    <property type="match status" value="1"/>
</dbReference>
<dbReference type="KEGG" id="aali:118461354"/>
<dbReference type="SMART" id="SM00355">
    <property type="entry name" value="ZnF_C2H2"/>
    <property type="match status" value="9"/>
</dbReference>
<dbReference type="VEuPathDB" id="VectorBase:AALB20_030789"/>
<keyword evidence="4" id="KW-0863">Zinc-finger</keyword>
<dbReference type="RefSeq" id="XP_035782472.1">
    <property type="nucleotide sequence ID" value="XM_035926579.1"/>
</dbReference>
<proteinExistence type="predicted"/>
<evidence type="ECO:0000313" key="8">
    <source>
        <dbReference type="Proteomes" id="UP000069272"/>
    </source>
</evidence>
<keyword evidence="3" id="KW-0677">Repeat</keyword>
<dbReference type="SMART" id="SM00868">
    <property type="entry name" value="zf-AD"/>
    <property type="match status" value="1"/>
</dbReference>
<dbReference type="FunFam" id="3.30.160.60:FF:000870">
    <property type="entry name" value="zinc finger protein 197 isoform X1"/>
    <property type="match status" value="1"/>
</dbReference>
<dbReference type="AlphaFoldDB" id="A0A182FNH2"/>